<accession>A0ABQ8KJH4</accession>
<evidence type="ECO:0000313" key="3">
    <source>
        <dbReference type="Proteomes" id="UP000814176"/>
    </source>
</evidence>
<proteinExistence type="predicted"/>
<evidence type="ECO:0000313" key="2">
    <source>
        <dbReference type="EMBL" id="KAH9838265.1"/>
    </source>
</evidence>
<dbReference type="RefSeq" id="XP_047780180.1">
    <property type="nucleotide sequence ID" value="XM_047927278.1"/>
</dbReference>
<dbReference type="Proteomes" id="UP000814176">
    <property type="component" value="Unassembled WGS sequence"/>
</dbReference>
<feature type="region of interest" description="Disordered" evidence="1">
    <location>
        <begin position="385"/>
        <end position="455"/>
    </location>
</feature>
<gene>
    <name evidence="2" type="ORF">C8Q71DRAFT_856229</name>
</gene>
<dbReference type="GeneID" id="72008010"/>
<organism evidence="2 3">
    <name type="scientific">Rhodofomes roseus</name>
    <dbReference type="NCBI Taxonomy" id="34475"/>
    <lineage>
        <taxon>Eukaryota</taxon>
        <taxon>Fungi</taxon>
        <taxon>Dikarya</taxon>
        <taxon>Basidiomycota</taxon>
        <taxon>Agaricomycotina</taxon>
        <taxon>Agaricomycetes</taxon>
        <taxon>Polyporales</taxon>
        <taxon>Rhodofomes</taxon>
    </lineage>
</organism>
<feature type="compositionally biased region" description="Gly residues" evidence="1">
    <location>
        <begin position="401"/>
        <end position="415"/>
    </location>
</feature>
<evidence type="ECO:0000256" key="1">
    <source>
        <dbReference type="SAM" id="MobiDB-lite"/>
    </source>
</evidence>
<dbReference type="EMBL" id="JADCUA010000007">
    <property type="protein sequence ID" value="KAH9838265.1"/>
    <property type="molecule type" value="Genomic_DNA"/>
</dbReference>
<protein>
    <submittedName>
        <fullName evidence="2">Uncharacterized protein</fullName>
    </submittedName>
</protein>
<feature type="region of interest" description="Disordered" evidence="1">
    <location>
        <begin position="36"/>
        <end position="86"/>
    </location>
</feature>
<reference evidence="2 3" key="1">
    <citation type="journal article" date="2021" name="Environ. Microbiol.">
        <title>Gene family expansions and transcriptome signatures uncover fungal adaptations to wood decay.</title>
        <authorList>
            <person name="Hage H."/>
            <person name="Miyauchi S."/>
            <person name="Viragh M."/>
            <person name="Drula E."/>
            <person name="Min B."/>
            <person name="Chaduli D."/>
            <person name="Navarro D."/>
            <person name="Favel A."/>
            <person name="Norest M."/>
            <person name="Lesage-Meessen L."/>
            <person name="Balint B."/>
            <person name="Merenyi Z."/>
            <person name="de Eugenio L."/>
            <person name="Morin E."/>
            <person name="Martinez A.T."/>
            <person name="Baldrian P."/>
            <person name="Stursova M."/>
            <person name="Martinez M.J."/>
            <person name="Novotny C."/>
            <person name="Magnuson J.K."/>
            <person name="Spatafora J.W."/>
            <person name="Maurice S."/>
            <person name="Pangilinan J."/>
            <person name="Andreopoulos W."/>
            <person name="LaButti K."/>
            <person name="Hundley H."/>
            <person name="Na H."/>
            <person name="Kuo A."/>
            <person name="Barry K."/>
            <person name="Lipzen A."/>
            <person name="Henrissat B."/>
            <person name="Riley R."/>
            <person name="Ahrendt S."/>
            <person name="Nagy L.G."/>
            <person name="Grigoriev I.V."/>
            <person name="Martin F."/>
            <person name="Rosso M.N."/>
        </authorList>
    </citation>
    <scope>NUCLEOTIDE SEQUENCE [LARGE SCALE GENOMIC DNA]</scope>
    <source>
        <strain evidence="2 3">CIRM-BRFM 1785</strain>
    </source>
</reference>
<keyword evidence="3" id="KW-1185">Reference proteome</keyword>
<sequence length="455" mass="50155">MSIDGDGIEIIEPPLFQHAQPANVNNAPLHQNYPNLAQVQTPPLPGPFSPAFQPPAAFDQHAAPEPPIDQDEQDPDAPDVPDDAPASGIDWANVEFTAEPEGGWRKIQFLTPDGLFEGQSEAQLTQWKALAANANCVMIWFAMHGACDKDPECWSRVQLLMELLKYRFEVKDKPLLAPEPAPGRRSSLFTAPWCFLLPNVTDLQLAVLVSQGWCSSRYLTVHFARFPPPPPDLLVTLDASLAFMTDDPVAARRIVVATFRREPLYSATIDAIKDDKAAGAKGKWGNTPVMTAWRTIVDSIDVRVFPRKLEKGSPNPLFIVYCEPPTAITRNWLTFRDAVRRQPFRTEGGCPAIVFTGELQCKLCHSMDHKVGLCDLVHLNDWFGPRPAEDDSQPKPTPARGGNGHGKGKRNGGPGNDRNRPRNNNAKASGSGQRIDASTHAALARETAKKWYGKK</sequence>
<comment type="caution">
    <text evidence="2">The sequence shown here is derived from an EMBL/GenBank/DDBJ whole genome shotgun (WGS) entry which is preliminary data.</text>
</comment>
<feature type="compositionally biased region" description="Acidic residues" evidence="1">
    <location>
        <begin position="68"/>
        <end position="82"/>
    </location>
</feature>
<name>A0ABQ8KJH4_9APHY</name>
<feature type="compositionally biased region" description="Low complexity" evidence="1">
    <location>
        <begin position="49"/>
        <end position="63"/>
    </location>
</feature>